<reference evidence="2 3" key="1">
    <citation type="submission" date="2019-03" db="EMBL/GenBank/DDBJ databases">
        <title>Single cell metagenomics reveals metabolic interactions within the superorganism composed of flagellate Streblomastix strix and complex community of Bacteroidetes bacteria on its surface.</title>
        <authorList>
            <person name="Treitli S.C."/>
            <person name="Kolisko M."/>
            <person name="Husnik F."/>
            <person name="Keeling P."/>
            <person name="Hampl V."/>
        </authorList>
    </citation>
    <scope>NUCLEOTIDE SEQUENCE [LARGE SCALE GENOMIC DNA]</scope>
    <source>
        <strain evidence="2">ST1C</strain>
    </source>
</reference>
<comment type="caution">
    <text evidence="2">The sequence shown here is derived from an EMBL/GenBank/DDBJ whole genome shotgun (WGS) entry which is preliminary data.</text>
</comment>
<keyword evidence="1" id="KW-0812">Transmembrane</keyword>
<keyword evidence="1" id="KW-1133">Transmembrane helix</keyword>
<feature type="transmembrane region" description="Helical" evidence="1">
    <location>
        <begin position="284"/>
        <end position="311"/>
    </location>
</feature>
<organism evidence="2 3">
    <name type="scientific">Streblomastix strix</name>
    <dbReference type="NCBI Taxonomy" id="222440"/>
    <lineage>
        <taxon>Eukaryota</taxon>
        <taxon>Metamonada</taxon>
        <taxon>Preaxostyla</taxon>
        <taxon>Oxymonadida</taxon>
        <taxon>Streblomastigidae</taxon>
        <taxon>Streblomastix</taxon>
    </lineage>
</organism>
<sequence length="334" mass="37532">MTQTAQKIVNLNNNHFQDNQRAQSSSNYGCDISVIYRQFTIPSNNWREYCQTAVQGSTSNKPLSVYYIPQQSNEDTSEFFNLQTDSGECWDSQYESGGNYDGCICTPQGHPINCACPYDNTDYSEEQCQFDKLPTCSGDSEPTGGCKCSSSNYPSYCLCPLNDDSALYTQTQCEQEKEIANTPIECTGTLDKPNCFCPSDDLDPTYTKTQCDYDKLSICDSDTTPSEGCKCTNNNHPNNCACPLNNDVSYTKEKCEIDTKTQKSEDIDISPEEKQDSPSEESKFAWWGILIIVVFTLAILGISVAIIYYFIQIRPENSILISIRTNIVRIRHSH</sequence>
<dbReference type="EMBL" id="SNRW01003592">
    <property type="protein sequence ID" value="KAA6389428.1"/>
    <property type="molecule type" value="Genomic_DNA"/>
</dbReference>
<dbReference type="Proteomes" id="UP000324800">
    <property type="component" value="Unassembled WGS sequence"/>
</dbReference>
<name>A0A5J4W3M3_9EUKA</name>
<protein>
    <submittedName>
        <fullName evidence="2">Uncharacterized protein</fullName>
    </submittedName>
</protein>
<dbReference type="AlphaFoldDB" id="A0A5J4W3M3"/>
<accession>A0A5J4W3M3</accession>
<keyword evidence="1" id="KW-0472">Membrane</keyword>
<proteinExistence type="predicted"/>
<gene>
    <name evidence="2" type="ORF">EZS28_015048</name>
</gene>
<evidence type="ECO:0000313" key="3">
    <source>
        <dbReference type="Proteomes" id="UP000324800"/>
    </source>
</evidence>
<evidence type="ECO:0000256" key="1">
    <source>
        <dbReference type="SAM" id="Phobius"/>
    </source>
</evidence>
<evidence type="ECO:0000313" key="2">
    <source>
        <dbReference type="EMBL" id="KAA6389428.1"/>
    </source>
</evidence>